<dbReference type="CDD" id="cd07735">
    <property type="entry name" value="class_II_PDE_MBL-fold"/>
    <property type="match status" value="1"/>
</dbReference>
<protein>
    <submittedName>
        <fullName evidence="2">3',5'-cyclic-nucleotide phosphodiesterase</fullName>
    </submittedName>
</protein>
<dbReference type="GO" id="GO:0004115">
    <property type="term" value="F:3',5'-cyclic-AMP phosphodiesterase activity"/>
    <property type="evidence" value="ECO:0007669"/>
    <property type="project" value="InterPro"/>
</dbReference>
<dbReference type="PANTHER" id="PTHR11203:SF37">
    <property type="entry name" value="INTEGRATOR COMPLEX SUBUNIT 11"/>
    <property type="match status" value="1"/>
</dbReference>
<dbReference type="PRINTS" id="PR00388">
    <property type="entry name" value="PDIESTERASE2"/>
</dbReference>
<name>A0A5C7EFV6_9PROT</name>
<dbReference type="PANTHER" id="PTHR11203">
    <property type="entry name" value="CLEAVAGE AND POLYADENYLATION SPECIFICITY FACTOR FAMILY MEMBER"/>
    <property type="match status" value="1"/>
</dbReference>
<dbReference type="OrthoDB" id="9803916at2"/>
<dbReference type="SMART" id="SM00849">
    <property type="entry name" value="Lactamase_B"/>
    <property type="match status" value="1"/>
</dbReference>
<dbReference type="Proteomes" id="UP000321201">
    <property type="component" value="Unassembled WGS sequence"/>
</dbReference>
<evidence type="ECO:0000313" key="2">
    <source>
        <dbReference type="EMBL" id="TXF09356.1"/>
    </source>
</evidence>
<evidence type="ECO:0000313" key="3">
    <source>
        <dbReference type="Proteomes" id="UP000321201"/>
    </source>
</evidence>
<dbReference type="SUPFAM" id="SSF56281">
    <property type="entry name" value="Metallo-hydrolase/oxidoreductase"/>
    <property type="match status" value="1"/>
</dbReference>
<keyword evidence="3" id="KW-1185">Reference proteome</keyword>
<comment type="caution">
    <text evidence="2">The sequence shown here is derived from an EMBL/GenBank/DDBJ whole genome shotgun (WGS) entry which is preliminary data.</text>
</comment>
<sequence>MRLRVLGCSGGIGGTLRTTSMLLDEDILIDAGTGVGDLSLEELKKIDHVFVTHSHLDHVAFIPFLVDTVGWMRAEPVTVHATCETLEILKEHLFNWKVWPDFTCIPDPDVPYMRYERLYVGETVSLSGRKITPLPANHVVPAVGFHLEGDSGSLVFSGDTTTNDALWEAVNRIDNLRYLIIETAFGDRERELAIVSKHLCPSLLREELSKISLKVKPEVYITHFKPGEADSIMKEIEAVVDGICVRRLENDQVFEF</sequence>
<dbReference type="GO" id="GO:0004521">
    <property type="term" value="F:RNA endonuclease activity"/>
    <property type="evidence" value="ECO:0007669"/>
    <property type="project" value="TreeGrafter"/>
</dbReference>
<dbReference type="GO" id="GO:0006198">
    <property type="term" value="P:cAMP catabolic process"/>
    <property type="evidence" value="ECO:0007669"/>
    <property type="project" value="InterPro"/>
</dbReference>
<proteinExistence type="predicted"/>
<dbReference type="EMBL" id="VPFL01000053">
    <property type="protein sequence ID" value="TXF09356.1"/>
    <property type="molecule type" value="Genomic_DNA"/>
</dbReference>
<organism evidence="2 3">
    <name type="scientific">Pelomicrobium methylotrophicum</name>
    <dbReference type="NCBI Taxonomy" id="2602750"/>
    <lineage>
        <taxon>Bacteria</taxon>
        <taxon>Pseudomonadati</taxon>
        <taxon>Pseudomonadota</taxon>
        <taxon>Hydrogenophilia</taxon>
        <taxon>Hydrogenophilia incertae sedis</taxon>
        <taxon>Pelomicrobium</taxon>
    </lineage>
</organism>
<dbReference type="InterPro" id="IPR000396">
    <property type="entry name" value="Pdiesterase2"/>
</dbReference>
<dbReference type="Pfam" id="PF12706">
    <property type="entry name" value="Lactamase_B_2"/>
    <property type="match status" value="1"/>
</dbReference>
<dbReference type="Gene3D" id="3.60.15.10">
    <property type="entry name" value="Ribonuclease Z/Hydroxyacylglutathione hydrolase-like"/>
    <property type="match status" value="1"/>
</dbReference>
<dbReference type="InterPro" id="IPR036866">
    <property type="entry name" value="RibonucZ/Hydroxyglut_hydro"/>
</dbReference>
<dbReference type="InterPro" id="IPR001279">
    <property type="entry name" value="Metallo-B-lactamas"/>
</dbReference>
<gene>
    <name evidence="2" type="ORF">FR698_16690</name>
</gene>
<evidence type="ECO:0000259" key="1">
    <source>
        <dbReference type="SMART" id="SM00849"/>
    </source>
</evidence>
<reference evidence="2 3" key="1">
    <citation type="submission" date="2019-08" db="EMBL/GenBank/DDBJ databases">
        <title>Pelomicrobium methylotrophicum gen. nov., sp. nov. a moderately thermophilic, facultatively anaerobic, lithoautotrophic and methylotrophic bacterium isolated from a terrestrial mud volcano.</title>
        <authorList>
            <person name="Slobodkina G.B."/>
            <person name="Merkel A.Y."/>
            <person name="Slobodkin A.I."/>
        </authorList>
    </citation>
    <scope>NUCLEOTIDE SEQUENCE [LARGE SCALE GENOMIC DNA]</scope>
    <source>
        <strain evidence="2 3">SM250</strain>
    </source>
</reference>
<accession>A0A5C7EFV6</accession>
<dbReference type="InParanoid" id="A0A5C7EFV6"/>
<dbReference type="RefSeq" id="WP_147801313.1">
    <property type="nucleotide sequence ID" value="NZ_VPFL01000053.1"/>
</dbReference>
<dbReference type="InterPro" id="IPR050698">
    <property type="entry name" value="MBL"/>
</dbReference>
<dbReference type="AlphaFoldDB" id="A0A5C7EFV6"/>
<feature type="domain" description="Metallo-beta-lactamase" evidence="1">
    <location>
        <begin position="17"/>
        <end position="203"/>
    </location>
</feature>